<dbReference type="RefSeq" id="WP_130256238.1">
    <property type="nucleotide sequence ID" value="NZ_PPSX01000056.1"/>
</dbReference>
<evidence type="ECO:0000313" key="5">
    <source>
        <dbReference type="EMBL" id="RZQ52445.1"/>
    </source>
</evidence>
<dbReference type="InterPro" id="IPR018976">
    <property type="entry name" value="Imelysin-like"/>
</dbReference>
<comment type="subcellular location">
    <subcellularLocation>
        <location evidence="1">Cell envelope</location>
    </subcellularLocation>
</comment>
<dbReference type="Gene3D" id="1.20.1420.20">
    <property type="entry name" value="M75 peptidase, HXXE motif"/>
    <property type="match status" value="1"/>
</dbReference>
<evidence type="ECO:0000256" key="1">
    <source>
        <dbReference type="ARBA" id="ARBA00004196"/>
    </source>
</evidence>
<evidence type="ECO:0000256" key="3">
    <source>
        <dbReference type="SAM" id="MobiDB-lite"/>
    </source>
</evidence>
<sequence length="391" mass="42942">MKTINTLMPTTFAVVLSTLLSGCGGGGSNEQTPTTSPTTDQGNGSTDNSNSLTEEQALEKITSVLVDDVILPSYQLMLTESEDLQNTTSEVCEKSEFTEADLTRLQTAWSKANSAWQVARTIKFGPISDTYIYSQIQYMPIEATKLTNDVESILIEGETFADGFPSSKHQLQGLPAFEYVVFNQDEANAFLSSQNQGQRCAYLNVIASNTVTLMDEVLTQWQGEYGEQFMAGTGSFSGHKGAIEKYLTFWFEYLEIINDEKLKATLDTSLPGNPELLESPFAHVSVNNIKTNITALEQQFNGATKFGFDDLLIELHDREDVKNEITLHFKAVHSALVALENATLADLIATETGREKLTAVRTSITELRALMASDFVQVTDLAPGFNTNDGD</sequence>
<dbReference type="Pfam" id="PF09375">
    <property type="entry name" value="Peptidase_M75"/>
    <property type="match status" value="1"/>
</dbReference>
<evidence type="ECO:0000259" key="4">
    <source>
        <dbReference type="Pfam" id="PF09375"/>
    </source>
</evidence>
<gene>
    <name evidence="5" type="ORF">C1E23_14390</name>
</gene>
<reference evidence="5 6" key="1">
    <citation type="submission" date="2018-01" db="EMBL/GenBank/DDBJ databases">
        <title>Co-occurrence of chitin degradation, pigmentation and bioactivity in marine Pseudoalteromonas.</title>
        <authorList>
            <person name="Paulsen S."/>
            <person name="Gram L."/>
            <person name="Machado H."/>
        </authorList>
    </citation>
    <scope>NUCLEOTIDE SEQUENCE [LARGE SCALE GENOMIC DNA]</scope>
    <source>
        <strain evidence="5 6">S3898</strain>
    </source>
</reference>
<dbReference type="GO" id="GO:0030313">
    <property type="term" value="C:cell envelope"/>
    <property type="evidence" value="ECO:0007669"/>
    <property type="project" value="UniProtKB-SubCell"/>
</dbReference>
<evidence type="ECO:0000256" key="2">
    <source>
        <dbReference type="ARBA" id="ARBA00022729"/>
    </source>
</evidence>
<dbReference type="PROSITE" id="PS51257">
    <property type="entry name" value="PROKAR_LIPOPROTEIN"/>
    <property type="match status" value="1"/>
</dbReference>
<dbReference type="CDD" id="cd14659">
    <property type="entry name" value="Imelysin-like_IPPA"/>
    <property type="match status" value="1"/>
</dbReference>
<dbReference type="AlphaFoldDB" id="A0A4Q7ILB0"/>
<evidence type="ECO:0000313" key="6">
    <source>
        <dbReference type="Proteomes" id="UP000291338"/>
    </source>
</evidence>
<dbReference type="EMBL" id="PPSX01000056">
    <property type="protein sequence ID" value="RZQ52445.1"/>
    <property type="molecule type" value="Genomic_DNA"/>
</dbReference>
<dbReference type="Proteomes" id="UP000291338">
    <property type="component" value="Unassembled WGS sequence"/>
</dbReference>
<organism evidence="5 6">
    <name type="scientific">Pseudoalteromonas phenolica</name>
    <dbReference type="NCBI Taxonomy" id="161398"/>
    <lineage>
        <taxon>Bacteria</taxon>
        <taxon>Pseudomonadati</taxon>
        <taxon>Pseudomonadota</taxon>
        <taxon>Gammaproteobacteria</taxon>
        <taxon>Alteromonadales</taxon>
        <taxon>Pseudoalteromonadaceae</taxon>
        <taxon>Pseudoalteromonas</taxon>
    </lineage>
</organism>
<feature type="compositionally biased region" description="Polar residues" evidence="3">
    <location>
        <begin position="29"/>
        <end position="52"/>
    </location>
</feature>
<accession>A0A4Q7ILB0</accession>
<feature type="domain" description="Imelysin-like" evidence="4">
    <location>
        <begin position="70"/>
        <end position="370"/>
    </location>
</feature>
<comment type="caution">
    <text evidence="5">The sequence shown here is derived from an EMBL/GenBank/DDBJ whole genome shotgun (WGS) entry which is preliminary data.</text>
</comment>
<dbReference type="InterPro" id="IPR038352">
    <property type="entry name" value="Imelysin_sf"/>
</dbReference>
<dbReference type="InterPro" id="IPR034984">
    <property type="entry name" value="Imelysin-like_IPPA"/>
</dbReference>
<feature type="region of interest" description="Disordered" evidence="3">
    <location>
        <begin position="24"/>
        <end position="52"/>
    </location>
</feature>
<name>A0A4Q7ILB0_9GAMM</name>
<protein>
    <recommendedName>
        <fullName evidence="4">Imelysin-like domain-containing protein</fullName>
    </recommendedName>
</protein>
<keyword evidence="2" id="KW-0732">Signal</keyword>
<proteinExistence type="predicted"/>